<dbReference type="EMBL" id="MDEE01000001">
    <property type="protein sequence ID" value="PPU58993.1"/>
    <property type="molecule type" value="Genomic_DNA"/>
</dbReference>
<evidence type="ECO:0000313" key="2">
    <source>
        <dbReference type="Proteomes" id="UP000238908"/>
    </source>
</evidence>
<proteinExistence type="predicted"/>
<dbReference type="AlphaFoldDB" id="A0A2S7CBT7"/>
<accession>A0A2S7CBT7</accession>
<comment type="caution">
    <text evidence="1">The sequence shown here is derived from an EMBL/GenBank/DDBJ whole genome shotgun (WGS) entry which is preliminary data.</text>
</comment>
<organism evidence="1 2">
    <name type="scientific">Xanthomonas dyei</name>
    <dbReference type="NCBI Taxonomy" id="743699"/>
    <lineage>
        <taxon>Bacteria</taxon>
        <taxon>Pseudomonadati</taxon>
        <taxon>Pseudomonadota</taxon>
        <taxon>Gammaproteobacteria</taxon>
        <taxon>Lysobacterales</taxon>
        <taxon>Lysobacteraceae</taxon>
        <taxon>Xanthomonas</taxon>
    </lineage>
</organism>
<gene>
    <name evidence="1" type="ORF">XdyCFBP7245_00680</name>
</gene>
<reference evidence="1 2" key="1">
    <citation type="submission" date="2016-08" db="EMBL/GenBank/DDBJ databases">
        <authorList>
            <person name="Seilhamer J.J."/>
        </authorList>
    </citation>
    <scope>NUCLEOTIDE SEQUENCE [LARGE SCALE GENOMIC DNA]</scope>
    <source>
        <strain evidence="1 2">CFBP7245</strain>
    </source>
</reference>
<dbReference type="Proteomes" id="UP000238908">
    <property type="component" value="Unassembled WGS sequence"/>
</dbReference>
<protein>
    <submittedName>
        <fullName evidence="1">Uncharacterized protein</fullName>
    </submittedName>
</protein>
<evidence type="ECO:0000313" key="1">
    <source>
        <dbReference type="EMBL" id="PPU58993.1"/>
    </source>
</evidence>
<sequence>MNERSLEYFVIPELSRILSPFCKSVVPIFFWKTREGGKMSSKVNGGKAVKIIAVFARRPKLTDDPMIIEGKINHEIVRFAQKAHSYGIPTIAAFCAARSLFELKTESIRWISLMDEDPNEDVFFFERSSKHELLKSDGSPISTISTELLANHLLSKTDAIAFNHGVEAMSDLRHELSDYQFFMGGFGSTYKPVYLLIEQ</sequence>
<name>A0A2S7CBT7_9XANT</name>